<dbReference type="InParanoid" id="A0A1Z5SBP1"/>
<reference evidence="2" key="2">
    <citation type="journal article" date="2018" name="Plant J.">
        <title>The Sorghum bicolor reference genome: improved assembly, gene annotations, a transcriptome atlas, and signatures of genome organization.</title>
        <authorList>
            <person name="McCormick R.F."/>
            <person name="Truong S.K."/>
            <person name="Sreedasyam A."/>
            <person name="Jenkins J."/>
            <person name="Shu S."/>
            <person name="Sims D."/>
            <person name="Kennedy M."/>
            <person name="Amirebrahimi M."/>
            <person name="Weers B.D."/>
            <person name="McKinley B."/>
            <person name="Mattison A."/>
            <person name="Morishige D.T."/>
            <person name="Grimwood J."/>
            <person name="Schmutz J."/>
            <person name="Mullet J.E."/>
        </authorList>
    </citation>
    <scope>NUCLEOTIDE SEQUENCE [LARGE SCALE GENOMIC DNA]</scope>
    <source>
        <strain evidence="2">cv. BTx623</strain>
    </source>
</reference>
<name>A0A1Z5SBP1_SORBI</name>
<dbReference type="Proteomes" id="UP000000768">
    <property type="component" value="Chromosome 1"/>
</dbReference>
<gene>
    <name evidence="1" type="ORF">SORBI_3001G521750</name>
</gene>
<reference evidence="1 2" key="1">
    <citation type="journal article" date="2009" name="Nature">
        <title>The Sorghum bicolor genome and the diversification of grasses.</title>
        <authorList>
            <person name="Paterson A.H."/>
            <person name="Bowers J.E."/>
            <person name="Bruggmann R."/>
            <person name="Dubchak I."/>
            <person name="Grimwood J."/>
            <person name="Gundlach H."/>
            <person name="Haberer G."/>
            <person name="Hellsten U."/>
            <person name="Mitros T."/>
            <person name="Poliakov A."/>
            <person name="Schmutz J."/>
            <person name="Spannagl M."/>
            <person name="Tang H."/>
            <person name="Wang X."/>
            <person name="Wicker T."/>
            <person name="Bharti A.K."/>
            <person name="Chapman J."/>
            <person name="Feltus F.A."/>
            <person name="Gowik U."/>
            <person name="Grigoriev I.V."/>
            <person name="Lyons E."/>
            <person name="Maher C.A."/>
            <person name="Martis M."/>
            <person name="Narechania A."/>
            <person name="Otillar R.P."/>
            <person name="Penning B.W."/>
            <person name="Salamov A.A."/>
            <person name="Wang Y."/>
            <person name="Zhang L."/>
            <person name="Carpita N.C."/>
            <person name="Freeling M."/>
            <person name="Gingle A.R."/>
            <person name="Hash C.T."/>
            <person name="Keller B."/>
            <person name="Klein P."/>
            <person name="Kresovich S."/>
            <person name="McCann M.C."/>
            <person name="Ming R."/>
            <person name="Peterson D.G."/>
            <person name="Mehboob-ur-Rahman"/>
            <person name="Ware D."/>
            <person name="Westhoff P."/>
            <person name="Mayer K.F."/>
            <person name="Messing J."/>
            <person name="Rokhsar D.S."/>
        </authorList>
    </citation>
    <scope>NUCLEOTIDE SEQUENCE [LARGE SCALE GENOMIC DNA]</scope>
    <source>
        <strain evidence="2">cv. BTx623</strain>
    </source>
</reference>
<dbReference type="AlphaFoldDB" id="A0A1Z5SBP1"/>
<accession>A0A1Z5SBP1</accession>
<sequence>MSSFSFDLHFSINVYPFQEAHYLLTEKTQITCLLRNKLSQVSSKKYLLHLTSHDLQCISLTLVSSRIYSKYPSNYEIFQVFFNAIYTYTLDVSKLKHLSYGCLYSLRRFDLILFKATCFYNQCIKLLAA</sequence>
<proteinExistence type="predicted"/>
<evidence type="ECO:0000313" key="2">
    <source>
        <dbReference type="Proteomes" id="UP000000768"/>
    </source>
</evidence>
<dbReference type="Gramene" id="OQU93330">
    <property type="protein sequence ID" value="OQU93330"/>
    <property type="gene ID" value="SORBI_3001G521750"/>
</dbReference>
<organism evidence="1 2">
    <name type="scientific">Sorghum bicolor</name>
    <name type="common">Sorghum</name>
    <name type="synonym">Sorghum vulgare</name>
    <dbReference type="NCBI Taxonomy" id="4558"/>
    <lineage>
        <taxon>Eukaryota</taxon>
        <taxon>Viridiplantae</taxon>
        <taxon>Streptophyta</taxon>
        <taxon>Embryophyta</taxon>
        <taxon>Tracheophyta</taxon>
        <taxon>Spermatophyta</taxon>
        <taxon>Magnoliopsida</taxon>
        <taxon>Liliopsida</taxon>
        <taxon>Poales</taxon>
        <taxon>Poaceae</taxon>
        <taxon>PACMAD clade</taxon>
        <taxon>Panicoideae</taxon>
        <taxon>Andropogonodae</taxon>
        <taxon>Andropogoneae</taxon>
        <taxon>Sorghinae</taxon>
        <taxon>Sorghum</taxon>
    </lineage>
</organism>
<evidence type="ECO:0000313" key="1">
    <source>
        <dbReference type="EMBL" id="OQU93330.1"/>
    </source>
</evidence>
<keyword evidence="2" id="KW-1185">Reference proteome</keyword>
<dbReference type="EMBL" id="CM000760">
    <property type="protein sequence ID" value="OQU93330.1"/>
    <property type="molecule type" value="Genomic_DNA"/>
</dbReference>
<protein>
    <submittedName>
        <fullName evidence="1">Uncharacterized protein</fullName>
    </submittedName>
</protein>